<organism evidence="2">
    <name type="scientific">Singulisphaera sp. Ch08</name>
    <dbReference type="NCBI Taxonomy" id="3120278"/>
    <lineage>
        <taxon>Bacteria</taxon>
        <taxon>Pseudomonadati</taxon>
        <taxon>Planctomycetota</taxon>
        <taxon>Planctomycetia</taxon>
        <taxon>Isosphaerales</taxon>
        <taxon>Isosphaeraceae</taxon>
        <taxon>Singulisphaera</taxon>
    </lineage>
</organism>
<evidence type="ECO:0000313" key="2">
    <source>
        <dbReference type="EMBL" id="XBH01073.1"/>
    </source>
</evidence>
<gene>
    <name evidence="2" type="ORF">V5E97_22245</name>
</gene>
<reference evidence="2" key="1">
    <citation type="submission" date="2024-05" db="EMBL/GenBank/DDBJ databases">
        <title>Planctomycetes of the genus Singulisphaera possess chitinolytic capabilities.</title>
        <authorList>
            <person name="Ivanova A."/>
        </authorList>
    </citation>
    <scope>NUCLEOTIDE SEQUENCE</scope>
    <source>
        <strain evidence="2">Ch08T</strain>
    </source>
</reference>
<dbReference type="RefSeq" id="WP_406693760.1">
    <property type="nucleotide sequence ID" value="NZ_CP155447.1"/>
</dbReference>
<evidence type="ECO:0000256" key="1">
    <source>
        <dbReference type="SAM" id="SignalP"/>
    </source>
</evidence>
<sequence>MNAKLLAGFLLAVMAIGAAPESNGDLPRLQGRWETKVGLRKATVVSIEIKGNAVVATIATPQGRKIQADGELKIDETTTPKALDWVKFTTLDGEEVPEMHAIYRLEEGRLYIRSGGFNDHRPTGFDPGEGVWANVLVFERPAN</sequence>
<evidence type="ECO:0008006" key="3">
    <source>
        <dbReference type="Google" id="ProtNLM"/>
    </source>
</evidence>
<keyword evidence="1" id="KW-0732">Signal</keyword>
<dbReference type="AlphaFoldDB" id="A0AAU7C6R3"/>
<accession>A0AAU7C6R3</accession>
<proteinExistence type="predicted"/>
<dbReference type="EMBL" id="CP155447">
    <property type="protein sequence ID" value="XBH01073.1"/>
    <property type="molecule type" value="Genomic_DNA"/>
</dbReference>
<protein>
    <recommendedName>
        <fullName evidence="3">TIGR03067 domain-containing protein</fullName>
    </recommendedName>
</protein>
<feature type="chain" id="PRO_5043997432" description="TIGR03067 domain-containing protein" evidence="1">
    <location>
        <begin position="19"/>
        <end position="143"/>
    </location>
</feature>
<feature type="signal peptide" evidence="1">
    <location>
        <begin position="1"/>
        <end position="18"/>
    </location>
</feature>
<name>A0AAU7C6R3_9BACT</name>